<dbReference type="GO" id="GO:0016740">
    <property type="term" value="F:transferase activity"/>
    <property type="evidence" value="ECO:0007669"/>
    <property type="project" value="UniProtKB-KW"/>
</dbReference>
<proteinExistence type="inferred from homology"/>
<keyword evidence="2" id="KW-0808">Transferase</keyword>
<sequence length="179" mass="19498">MLANKYPQYEIGRGSYGELKIVDYGEGTKLRMGAYCSVAQNCTIHLGGGHRSDWVTTYPFSVLEPSLSDIPGHPISRGDVNIGSDVWIASDVTILSGVTIGHGAVIMTGAVVTRDVPPYGIVGGVPAKLIRSRFENQIIEQLLEIAWWDWPADRITAAGPLLLSDDISEFIEKAKRNEV</sequence>
<accession>A0A850HC47</accession>
<dbReference type="AlphaFoldDB" id="A0A850HC47"/>
<name>A0A850HC47_9SPHN</name>
<dbReference type="PANTHER" id="PTHR43300">
    <property type="entry name" value="ACETYLTRANSFERASE"/>
    <property type="match status" value="1"/>
</dbReference>
<dbReference type="SUPFAM" id="SSF51161">
    <property type="entry name" value="Trimeric LpxA-like enzymes"/>
    <property type="match status" value="1"/>
</dbReference>
<evidence type="ECO:0000313" key="2">
    <source>
        <dbReference type="EMBL" id="NVE95723.1"/>
    </source>
</evidence>
<protein>
    <submittedName>
        <fullName evidence="2">CatB-related O-acetyltransferase</fullName>
    </submittedName>
</protein>
<evidence type="ECO:0000256" key="1">
    <source>
        <dbReference type="ARBA" id="ARBA00007274"/>
    </source>
</evidence>
<dbReference type="Gene3D" id="2.160.10.10">
    <property type="entry name" value="Hexapeptide repeat proteins"/>
    <property type="match status" value="1"/>
</dbReference>
<organism evidence="2 3">
    <name type="scientific">Altererythrobacter lutimaris</name>
    <dbReference type="NCBI Taxonomy" id="2743979"/>
    <lineage>
        <taxon>Bacteria</taxon>
        <taxon>Pseudomonadati</taxon>
        <taxon>Pseudomonadota</taxon>
        <taxon>Alphaproteobacteria</taxon>
        <taxon>Sphingomonadales</taxon>
        <taxon>Erythrobacteraceae</taxon>
        <taxon>Altererythrobacter</taxon>
    </lineage>
</organism>
<dbReference type="InterPro" id="IPR050179">
    <property type="entry name" value="Trans_hexapeptide_repeat"/>
</dbReference>
<comment type="similarity">
    <text evidence="1">Belongs to the transferase hexapeptide repeat family.</text>
</comment>
<dbReference type="InterPro" id="IPR011004">
    <property type="entry name" value="Trimer_LpxA-like_sf"/>
</dbReference>
<gene>
    <name evidence="2" type="ORF">HUO12_12520</name>
</gene>
<reference evidence="2 3" key="1">
    <citation type="submission" date="2020-06" db="EMBL/GenBank/DDBJ databases">
        <title>Altererythrobacter lutimaris sp. nov., a marine bacterium isolated from a tidal flat.</title>
        <authorList>
            <person name="Kim D."/>
            <person name="Yoo Y."/>
            <person name="Kim J.-J."/>
        </authorList>
    </citation>
    <scope>NUCLEOTIDE SEQUENCE [LARGE SCALE GENOMIC DNA]</scope>
    <source>
        <strain evidence="2 3">JGD-16</strain>
    </source>
</reference>
<dbReference type="PANTHER" id="PTHR43300:SF11">
    <property type="entry name" value="ACETYLTRANSFERASE RV3034C-RELATED"/>
    <property type="match status" value="1"/>
</dbReference>
<keyword evidence="3" id="KW-1185">Reference proteome</keyword>
<dbReference type="CDD" id="cd03349">
    <property type="entry name" value="LbH_XAT"/>
    <property type="match status" value="1"/>
</dbReference>
<evidence type="ECO:0000313" key="3">
    <source>
        <dbReference type="Proteomes" id="UP000546031"/>
    </source>
</evidence>
<dbReference type="Pfam" id="PF00132">
    <property type="entry name" value="Hexapep"/>
    <property type="match status" value="1"/>
</dbReference>
<dbReference type="Proteomes" id="UP000546031">
    <property type="component" value="Unassembled WGS sequence"/>
</dbReference>
<dbReference type="EMBL" id="JABWTA010000001">
    <property type="protein sequence ID" value="NVE95723.1"/>
    <property type="molecule type" value="Genomic_DNA"/>
</dbReference>
<comment type="caution">
    <text evidence="2">The sequence shown here is derived from an EMBL/GenBank/DDBJ whole genome shotgun (WGS) entry which is preliminary data.</text>
</comment>
<dbReference type="InterPro" id="IPR001451">
    <property type="entry name" value="Hexapep"/>
</dbReference>